<evidence type="ECO:0008006" key="3">
    <source>
        <dbReference type="Google" id="ProtNLM"/>
    </source>
</evidence>
<organism evidence="2">
    <name type="scientific">Fagus sylvatica</name>
    <name type="common">Beechnut</name>
    <dbReference type="NCBI Taxonomy" id="28930"/>
    <lineage>
        <taxon>Eukaryota</taxon>
        <taxon>Viridiplantae</taxon>
        <taxon>Streptophyta</taxon>
        <taxon>Embryophyta</taxon>
        <taxon>Tracheophyta</taxon>
        <taxon>Spermatophyta</taxon>
        <taxon>Magnoliopsida</taxon>
        <taxon>eudicotyledons</taxon>
        <taxon>Gunneridae</taxon>
        <taxon>Pentapetalae</taxon>
        <taxon>rosids</taxon>
        <taxon>fabids</taxon>
        <taxon>Fagales</taxon>
        <taxon>Fagaceae</taxon>
        <taxon>Fagus</taxon>
    </lineage>
</organism>
<feature type="compositionally biased region" description="Basic and acidic residues" evidence="1">
    <location>
        <begin position="91"/>
        <end position="102"/>
    </location>
</feature>
<dbReference type="PANTHER" id="PTHR35461">
    <property type="entry name" value="BNAANNG14610D PROTEIN"/>
    <property type="match status" value="1"/>
</dbReference>
<name>A0A2N9FYS4_FAGSY</name>
<reference evidence="2" key="1">
    <citation type="submission" date="2018-02" db="EMBL/GenBank/DDBJ databases">
        <authorList>
            <person name="Cohen D.B."/>
            <person name="Kent A.D."/>
        </authorList>
    </citation>
    <scope>NUCLEOTIDE SEQUENCE</scope>
</reference>
<dbReference type="AlphaFoldDB" id="A0A2N9FYS4"/>
<accession>A0A2N9FYS4</accession>
<dbReference type="PANTHER" id="PTHR35461:SF3">
    <property type="entry name" value="OVATE DOMAIN-CONTAINING PROTEIN"/>
    <property type="match status" value="1"/>
</dbReference>
<feature type="region of interest" description="Disordered" evidence="1">
    <location>
        <begin position="91"/>
        <end position="110"/>
    </location>
</feature>
<sequence>MLFRNSISKTKKFFHKTLQSVKSLFAELDKFYSDFTDQWGLELDKDKAKKGNKKKTMSSSPSKQEKEVYNGNFMKFSQASSVKKNQIERKEEYNNHDDDEKKMKKSIVRHERKRNEDSCFKGKREVRTCLVAQKLKELEMLDMSNVDHLLDIEEVLHYYSRLTCPAYLDIVDKFFMDMYAEFFNGATTLTPAPTLRRRTVRS</sequence>
<feature type="region of interest" description="Disordered" evidence="1">
    <location>
        <begin position="46"/>
        <end position="66"/>
    </location>
</feature>
<proteinExistence type="predicted"/>
<evidence type="ECO:0000256" key="1">
    <source>
        <dbReference type="SAM" id="MobiDB-lite"/>
    </source>
</evidence>
<dbReference type="EMBL" id="OIVN01001269">
    <property type="protein sequence ID" value="SPC91954.1"/>
    <property type="molecule type" value="Genomic_DNA"/>
</dbReference>
<gene>
    <name evidence="2" type="ORF">FSB_LOCUS19836</name>
</gene>
<protein>
    <recommendedName>
        <fullName evidence="3">OVATE domain-containing protein</fullName>
    </recommendedName>
</protein>
<evidence type="ECO:0000313" key="2">
    <source>
        <dbReference type="EMBL" id="SPC91954.1"/>
    </source>
</evidence>